<organism evidence="1 2">
    <name type="scientific">Candidatus Reconcilbacillus cellulovorans</name>
    <dbReference type="NCBI Taxonomy" id="1906605"/>
    <lineage>
        <taxon>Bacteria</taxon>
        <taxon>Bacillati</taxon>
        <taxon>Bacillota</taxon>
        <taxon>Bacilli</taxon>
        <taxon>Bacillales</taxon>
        <taxon>Paenibacillaceae</taxon>
        <taxon>Candidatus Reconcilbacillus</taxon>
    </lineage>
</organism>
<name>A0A2A6E3D1_9BACL</name>
<gene>
    <name evidence="1" type="ORF">BLM47_02025</name>
</gene>
<dbReference type="Proteomes" id="UP000243688">
    <property type="component" value="Unassembled WGS sequence"/>
</dbReference>
<protein>
    <submittedName>
        <fullName evidence="1">Uncharacterized protein</fullName>
    </submittedName>
</protein>
<comment type="caution">
    <text evidence="1">The sequence shown here is derived from an EMBL/GenBank/DDBJ whole genome shotgun (WGS) entry which is preliminary data.</text>
</comment>
<dbReference type="AlphaFoldDB" id="A0A2A6E3D1"/>
<evidence type="ECO:0000313" key="2">
    <source>
        <dbReference type="Proteomes" id="UP000243688"/>
    </source>
</evidence>
<reference evidence="1 2" key="1">
    <citation type="submission" date="2016-12" db="EMBL/GenBank/DDBJ databases">
        <title>Candidatus Reconcilibacillus cellulovorans genome.</title>
        <authorList>
            <person name="Kolinko S."/>
            <person name="Wu Y.-W."/>
            <person name="Tachea F."/>
            <person name="Denzel E."/>
            <person name="Hiras J."/>
            <person name="Baecker N."/>
            <person name="Chan L.J."/>
            <person name="Eichorst S.A."/>
            <person name="Frey D."/>
            <person name="Adams P.D."/>
            <person name="Pray T."/>
            <person name="Tanjore D."/>
            <person name="Petzold C.J."/>
            <person name="Gladden J.M."/>
            <person name="Simmons B.A."/>
            <person name="Singer S.W."/>
        </authorList>
    </citation>
    <scope>NUCLEOTIDE SEQUENCE [LARGE SCALE GENOMIC DNA]</scope>
    <source>
        <strain evidence="1">JTherm</strain>
    </source>
</reference>
<sequence length="67" mass="7823">MITDEELDRYRIEGTLLRVVRDADPANDVYGIVVAWDERSVLIRKPNRKMVKLDRAYTYLPAQQGTQ</sequence>
<proteinExistence type="predicted"/>
<evidence type="ECO:0000313" key="1">
    <source>
        <dbReference type="EMBL" id="PDO11524.1"/>
    </source>
</evidence>
<dbReference type="EMBL" id="MOXJ01000002">
    <property type="protein sequence ID" value="PDO11524.1"/>
    <property type="molecule type" value="Genomic_DNA"/>
</dbReference>
<accession>A0A2A6E3D1</accession>